<dbReference type="EnsemblMetazoa" id="AQUA007715-RA">
    <property type="protein sequence ID" value="AQUA007715-PA"/>
    <property type="gene ID" value="AQUA007715"/>
</dbReference>
<evidence type="ECO:0000256" key="9">
    <source>
        <dbReference type="SAM" id="Phobius"/>
    </source>
</evidence>
<dbReference type="GO" id="GO:0005634">
    <property type="term" value="C:nucleus"/>
    <property type="evidence" value="ECO:0007669"/>
    <property type="project" value="InterPro"/>
</dbReference>
<dbReference type="InterPro" id="IPR000967">
    <property type="entry name" value="Znf_NFX1"/>
</dbReference>
<dbReference type="GO" id="GO:0000977">
    <property type="term" value="F:RNA polymerase II transcription regulatory region sequence-specific DNA binding"/>
    <property type="evidence" value="ECO:0007669"/>
    <property type="project" value="TreeGrafter"/>
</dbReference>
<dbReference type="Pfam" id="PF01422">
    <property type="entry name" value="zf-NF-X1"/>
    <property type="match status" value="10"/>
</dbReference>
<keyword evidence="9" id="KW-0472">Membrane</keyword>
<dbReference type="GO" id="GO:0000981">
    <property type="term" value="F:DNA-binding transcription factor activity, RNA polymerase II-specific"/>
    <property type="evidence" value="ECO:0007669"/>
    <property type="project" value="TreeGrafter"/>
</dbReference>
<name>A0A182XD15_ANOQN</name>
<evidence type="ECO:0000256" key="4">
    <source>
        <dbReference type="ARBA" id="ARBA00022771"/>
    </source>
</evidence>
<dbReference type="CDD" id="cd16697">
    <property type="entry name" value="RING-CH-C4HC3_NFXL1"/>
    <property type="match status" value="1"/>
</dbReference>
<feature type="region of interest" description="Disordered" evidence="8">
    <location>
        <begin position="49"/>
        <end position="87"/>
    </location>
</feature>
<feature type="region of interest" description="Disordered" evidence="8">
    <location>
        <begin position="1"/>
        <end position="20"/>
    </location>
</feature>
<sequence length="1303" mass="143714">ATAKTSKRTKQRSSVPISSSHKTIRSLPITTFGIVIYHQNRMGALNSKVSPSVESIKQQENGTQQDPRSPTLHINRSPISQEQAGVSRNSITKVKDLTPALTEPSDHTLRTPYSHLLPKRFQSIIDPRSPSTFNRTPIVLDPETGADCSLTNVVSSLEYEELHSGPEEDMQDASFKDCDPPLPEICNLQIEYDESVPFVEVAVDEKEVTIFEDAEVAPFAGSDPRSPCIAVARTPMVLVKEEEEEEAVPEPNNQQQVANLAALPTDLKAAVERQERTPKQEIQDSENRGEQTPKKGKLTPSGGSIKSGNRTPLGCVTNIGAVSNNIRKMALIGQIKQSMVMVADEQKLIPRGGNTGSAELSTSAKQTNRSRIPKLRMSRNRNRVPPKEQNAWNIPVQTRSESDRQPARKPSTANGSKGGAAAAAATSEPAVVSSSKIPLPSSMLKKSQEKFNQVQRQHAETAKKYAAEYVSSEEEEEGEDASGQEAGAAASNDAATRNILGDVLKNYHGAEADVGKTQEYLQHLLESRNAVCLICIETVKRADRIWSCAACYTFFHLMCIQRWANDSMSMKRINHEQQEGYYNNRGEYIPKPALDVHWDCPKCRREYEPESIPRHYECFCGKEREPNAHPWLIPHSCGEPCEKQLNPACGHTCRLLCHPGPCPPCPQTVNVSCRCGSSPVKTIRCAQKSWTCARKCKRKLACGIHECGAQCHDAGQCPPCQNRSKQPCLCGALTKEVNCHESRWQCDSVCNKPFPCGLHHCEGVCHAGPCGPCPLGLPRSCPCGKTETRAASCSERIGTCGDTCEKVLACGQHLCPERCHQGACGNCLELVPKVCRCGSTKKPIVCHREAICEGRCKRTRTCGKHQCNRKCCDGQCPPCDRVCGKTLPCGKHKCSSLCHQGPCYPCNQKSTIKCRCGGTVAEVACGRERKANAPKCKLPCRAASKCHHPNTHTCHSGDCPVCVLPCGQPNDTTNCEHPCRAKCHDAVQVVTREKNFKPVGPWDVPKETVEVKTLPHPACTVKVPVMCLGGHETADWPCSSSKPSSCGRQCGRLLKCGVHRCPLACHKVTHRASTTQDSRCEPCSAGCTLPRPEGCVHSCALRCHKPPCDPCLVSIKSQCYCGLTQVFYKCHEFYPTGMEGKEPEELAELARRRESFLSCGQKCIKNFPCGHRCTSICHPGRCPNPEQCSKKVKVACKCGQRKAEVSCKVARASPTLDCDQQCEAVRAQKQEEQERKEREARAEEELQNQRELEEYERKFGKRKHRERKRHQVQQEEKGTHWAVYVAPVVAVLIGVALYFLFVQ</sequence>
<dbReference type="VEuPathDB" id="VectorBase:AQUA007715"/>
<keyword evidence="12" id="KW-1185">Reference proteome</keyword>
<feature type="compositionally biased region" description="Basic residues" evidence="8">
    <location>
        <begin position="371"/>
        <end position="384"/>
    </location>
</feature>
<dbReference type="PANTHER" id="PTHR12360">
    <property type="entry name" value="NUCLEAR TRANSCRIPTION FACTOR, X-BOX BINDING 1 NFX1"/>
    <property type="match status" value="1"/>
</dbReference>
<keyword evidence="7" id="KW-0175">Coiled coil</keyword>
<dbReference type="PANTHER" id="PTHR12360:SF1">
    <property type="entry name" value="NF-X1-TYPE ZINC FINGER PROTEIN NFXL1"/>
    <property type="match status" value="1"/>
</dbReference>
<evidence type="ECO:0000256" key="1">
    <source>
        <dbReference type="ARBA" id="ARBA00007269"/>
    </source>
</evidence>
<feature type="region of interest" description="Disordered" evidence="8">
    <location>
        <begin position="465"/>
        <end position="491"/>
    </location>
</feature>
<keyword evidence="5" id="KW-0862">Zinc</keyword>
<keyword evidence="9" id="KW-0812">Transmembrane</keyword>
<feature type="domain" description="PHD-type" evidence="10">
    <location>
        <begin position="529"/>
        <end position="606"/>
    </location>
</feature>
<feature type="compositionally biased region" description="Polar residues" evidence="8">
    <location>
        <begin position="356"/>
        <end position="370"/>
    </location>
</feature>
<dbReference type="Proteomes" id="UP000076407">
    <property type="component" value="Unassembled WGS sequence"/>
</dbReference>
<keyword evidence="2" id="KW-0479">Metal-binding</keyword>
<feature type="compositionally biased region" description="Low complexity" evidence="8">
    <location>
        <begin position="411"/>
        <end position="435"/>
    </location>
</feature>
<feature type="compositionally biased region" description="Polar residues" evidence="8">
    <location>
        <begin position="301"/>
        <end position="310"/>
    </location>
</feature>
<feature type="region of interest" description="Disordered" evidence="8">
    <location>
        <begin position="271"/>
        <end position="313"/>
    </location>
</feature>
<protein>
    <recommendedName>
        <fullName evidence="10">PHD-type domain-containing protein</fullName>
    </recommendedName>
</protein>
<evidence type="ECO:0000256" key="6">
    <source>
        <dbReference type="PROSITE-ProRule" id="PRU00146"/>
    </source>
</evidence>
<dbReference type="InterPro" id="IPR019787">
    <property type="entry name" value="Znf_PHD-finger"/>
</dbReference>
<keyword evidence="3" id="KW-0677">Repeat</keyword>
<dbReference type="InterPro" id="IPR034078">
    <property type="entry name" value="NFX1_fam"/>
</dbReference>
<evidence type="ECO:0000256" key="3">
    <source>
        <dbReference type="ARBA" id="ARBA00022737"/>
    </source>
</evidence>
<dbReference type="SMART" id="SM00438">
    <property type="entry name" value="ZnF_NFX"/>
    <property type="match status" value="10"/>
</dbReference>
<dbReference type="STRING" id="34691.A0A182XD15"/>
<dbReference type="PROSITE" id="PS50016">
    <property type="entry name" value="ZF_PHD_2"/>
    <property type="match status" value="1"/>
</dbReference>
<dbReference type="CDD" id="cd06008">
    <property type="entry name" value="NF-X1-zinc-finger"/>
    <property type="match status" value="6"/>
</dbReference>
<keyword evidence="4 6" id="KW-0863">Zinc-finger</keyword>
<evidence type="ECO:0000256" key="2">
    <source>
        <dbReference type="ARBA" id="ARBA00022723"/>
    </source>
</evidence>
<proteinExistence type="inferred from homology"/>
<evidence type="ECO:0000259" key="10">
    <source>
        <dbReference type="PROSITE" id="PS50016"/>
    </source>
</evidence>
<dbReference type="GO" id="GO:0008270">
    <property type="term" value="F:zinc ion binding"/>
    <property type="evidence" value="ECO:0007669"/>
    <property type="project" value="UniProtKB-KW"/>
</dbReference>
<evidence type="ECO:0000313" key="11">
    <source>
        <dbReference type="EnsemblMetazoa" id="AQUA007715-PA"/>
    </source>
</evidence>
<accession>A0A182XD15</accession>
<feature type="compositionally biased region" description="Basic residues" evidence="8">
    <location>
        <begin position="1"/>
        <end position="11"/>
    </location>
</feature>
<keyword evidence="9" id="KW-1133">Transmembrane helix</keyword>
<organism evidence="11 12">
    <name type="scientific">Anopheles quadriannulatus</name>
    <name type="common">Mosquito</name>
    <dbReference type="NCBI Taxonomy" id="34691"/>
    <lineage>
        <taxon>Eukaryota</taxon>
        <taxon>Metazoa</taxon>
        <taxon>Ecdysozoa</taxon>
        <taxon>Arthropoda</taxon>
        <taxon>Hexapoda</taxon>
        <taxon>Insecta</taxon>
        <taxon>Pterygota</taxon>
        <taxon>Neoptera</taxon>
        <taxon>Endopterygota</taxon>
        <taxon>Diptera</taxon>
        <taxon>Nematocera</taxon>
        <taxon>Culicoidea</taxon>
        <taxon>Culicidae</taxon>
        <taxon>Anophelinae</taxon>
        <taxon>Anopheles</taxon>
    </lineage>
</organism>
<feature type="coiled-coil region" evidence="7">
    <location>
        <begin position="1222"/>
        <end position="1252"/>
    </location>
</feature>
<evidence type="ECO:0000256" key="7">
    <source>
        <dbReference type="SAM" id="Coils"/>
    </source>
</evidence>
<comment type="similarity">
    <text evidence="1">Belongs to the NFX1 family.</text>
</comment>
<evidence type="ECO:0000256" key="8">
    <source>
        <dbReference type="SAM" id="MobiDB-lite"/>
    </source>
</evidence>
<feature type="region of interest" description="Disordered" evidence="8">
    <location>
        <begin position="350"/>
        <end position="439"/>
    </location>
</feature>
<feature type="transmembrane region" description="Helical" evidence="9">
    <location>
        <begin position="1281"/>
        <end position="1301"/>
    </location>
</feature>
<feature type="compositionally biased region" description="Basic and acidic residues" evidence="8">
    <location>
        <begin position="271"/>
        <end position="293"/>
    </location>
</feature>
<feature type="compositionally biased region" description="Polar residues" evidence="8">
    <location>
        <begin position="390"/>
        <end position="399"/>
    </location>
</feature>
<evidence type="ECO:0000313" key="12">
    <source>
        <dbReference type="Proteomes" id="UP000076407"/>
    </source>
</evidence>
<feature type="compositionally biased region" description="Acidic residues" evidence="8">
    <location>
        <begin position="471"/>
        <end position="482"/>
    </location>
</feature>
<evidence type="ECO:0000256" key="5">
    <source>
        <dbReference type="ARBA" id="ARBA00022833"/>
    </source>
</evidence>
<reference evidence="11" key="1">
    <citation type="submission" date="2020-05" db="UniProtKB">
        <authorList>
            <consortium name="EnsemblMetazoa"/>
        </authorList>
    </citation>
    <scope>IDENTIFICATION</scope>
    <source>
        <strain evidence="11">SANGQUA</strain>
    </source>
</reference>